<dbReference type="Proteomes" id="UP000030745">
    <property type="component" value="Unassembled WGS sequence"/>
</dbReference>
<proteinExistence type="predicted"/>
<sequence>MATKRACPEAATVLSLPHVLTSIAQCLQSPRDALAFLSALPLTSLDTALAATKELLTRPGRFVHTWPHLGLDEIDGENAALALSALPALVSLCEPAVGRIDWSPSTTVATRTFADFVSSWPLKMTHFESIWFDDIDTNDVCSLLRRCTRLRAIDISRDEDIVDLLAAELTPAHHGEAVSLLHRQSYHGLDVAAAAMAVEWPRATSLVPYRPDHRCGGVARALATTASLTSLDICNNDKLVQAFLTLQLPLHQLTEVRLKTDRPDLVRRFLRLCDVATLTSLAILCDCDHEDTLALVPRMPALRHLSLRWGELRFTLTDTSRWPHLESLELCAARFDDDACDAVLAYLNRVQGLHKITFNLCHWIATRFIDLSRTLVRLINNGLTLASVAGANLDDTSAAILALTLRQCRNVAPVTFDLGDNDFTMNGVRMLLEALATCSYVCVRLELPEPWDEDEVRRFLATHEMACDVDEDALWTLYSPSTHAT</sequence>
<protein>
    <submittedName>
        <fullName evidence="1">Uncharacterized protein</fullName>
    </submittedName>
</protein>
<accession>A0A067C823</accession>
<organism evidence="1 2">
    <name type="scientific">Saprolegnia parasitica (strain CBS 223.65)</name>
    <dbReference type="NCBI Taxonomy" id="695850"/>
    <lineage>
        <taxon>Eukaryota</taxon>
        <taxon>Sar</taxon>
        <taxon>Stramenopiles</taxon>
        <taxon>Oomycota</taxon>
        <taxon>Saprolegniomycetes</taxon>
        <taxon>Saprolegniales</taxon>
        <taxon>Saprolegniaceae</taxon>
        <taxon>Saprolegnia</taxon>
    </lineage>
</organism>
<dbReference type="RefSeq" id="XP_012202311.1">
    <property type="nucleotide sequence ID" value="XM_012346921.1"/>
</dbReference>
<name>A0A067C823_SAPPC</name>
<evidence type="ECO:0000313" key="1">
    <source>
        <dbReference type="EMBL" id="KDO26929.1"/>
    </source>
</evidence>
<gene>
    <name evidence="1" type="ORF">SPRG_07643</name>
</gene>
<dbReference type="KEGG" id="spar:SPRG_07643"/>
<dbReference type="EMBL" id="KK583220">
    <property type="protein sequence ID" value="KDO26929.1"/>
    <property type="molecule type" value="Genomic_DNA"/>
</dbReference>
<evidence type="ECO:0000313" key="2">
    <source>
        <dbReference type="Proteomes" id="UP000030745"/>
    </source>
</evidence>
<reference evidence="1 2" key="1">
    <citation type="journal article" date="2013" name="PLoS Genet.">
        <title>Distinctive expansion of potential virulence genes in the genome of the oomycete fish pathogen Saprolegnia parasitica.</title>
        <authorList>
            <person name="Jiang R.H."/>
            <person name="de Bruijn I."/>
            <person name="Haas B.J."/>
            <person name="Belmonte R."/>
            <person name="Lobach L."/>
            <person name="Christie J."/>
            <person name="van den Ackerveken G."/>
            <person name="Bottin A."/>
            <person name="Bulone V."/>
            <person name="Diaz-Moreno S.M."/>
            <person name="Dumas B."/>
            <person name="Fan L."/>
            <person name="Gaulin E."/>
            <person name="Govers F."/>
            <person name="Grenville-Briggs L.J."/>
            <person name="Horner N.R."/>
            <person name="Levin J.Z."/>
            <person name="Mammella M."/>
            <person name="Meijer H.J."/>
            <person name="Morris P."/>
            <person name="Nusbaum C."/>
            <person name="Oome S."/>
            <person name="Phillips A.J."/>
            <person name="van Rooyen D."/>
            <person name="Rzeszutek E."/>
            <person name="Saraiva M."/>
            <person name="Secombes C.J."/>
            <person name="Seidl M.F."/>
            <person name="Snel B."/>
            <person name="Stassen J.H."/>
            <person name="Sykes S."/>
            <person name="Tripathy S."/>
            <person name="van den Berg H."/>
            <person name="Vega-Arreguin J.C."/>
            <person name="Wawra S."/>
            <person name="Young S.K."/>
            <person name="Zeng Q."/>
            <person name="Dieguez-Uribeondo J."/>
            <person name="Russ C."/>
            <person name="Tyler B.M."/>
            <person name="van West P."/>
        </authorList>
    </citation>
    <scope>NUCLEOTIDE SEQUENCE [LARGE SCALE GENOMIC DNA]</scope>
    <source>
        <strain evidence="1 2">CBS 223.65</strain>
    </source>
</reference>
<dbReference type="Gene3D" id="3.80.10.10">
    <property type="entry name" value="Ribonuclease Inhibitor"/>
    <property type="match status" value="1"/>
</dbReference>
<keyword evidence="2" id="KW-1185">Reference proteome</keyword>
<dbReference type="AlphaFoldDB" id="A0A067C823"/>
<dbReference type="InterPro" id="IPR032675">
    <property type="entry name" value="LRR_dom_sf"/>
</dbReference>
<dbReference type="SUPFAM" id="SSF52047">
    <property type="entry name" value="RNI-like"/>
    <property type="match status" value="1"/>
</dbReference>
<dbReference type="GeneID" id="24129899"/>
<dbReference type="VEuPathDB" id="FungiDB:SPRG_07643"/>